<keyword evidence="1" id="KW-1133">Transmembrane helix</keyword>
<protein>
    <submittedName>
        <fullName evidence="2">Uncharacterized protein</fullName>
    </submittedName>
</protein>
<organism evidence="2">
    <name type="scientific">uncultured Thiotrichaceae bacterium</name>
    <dbReference type="NCBI Taxonomy" id="298394"/>
    <lineage>
        <taxon>Bacteria</taxon>
        <taxon>Pseudomonadati</taxon>
        <taxon>Pseudomonadota</taxon>
        <taxon>Gammaproteobacteria</taxon>
        <taxon>Thiotrichales</taxon>
        <taxon>Thiotrichaceae</taxon>
        <taxon>environmental samples</taxon>
    </lineage>
</organism>
<evidence type="ECO:0000256" key="1">
    <source>
        <dbReference type="SAM" id="Phobius"/>
    </source>
</evidence>
<name>A0A6S6SS30_9GAMM</name>
<keyword evidence="1" id="KW-0812">Transmembrane</keyword>
<gene>
    <name evidence="2" type="ORF">HELGO_WM12415</name>
</gene>
<accession>A0A6S6SS30</accession>
<proteinExistence type="predicted"/>
<feature type="transmembrane region" description="Helical" evidence="1">
    <location>
        <begin position="7"/>
        <end position="27"/>
    </location>
</feature>
<dbReference type="EMBL" id="CACVAY010000033">
    <property type="protein sequence ID" value="CAA6807442.1"/>
    <property type="molecule type" value="Genomic_DNA"/>
</dbReference>
<reference evidence="2" key="1">
    <citation type="submission" date="2020-01" db="EMBL/GenBank/DDBJ databases">
        <authorList>
            <person name="Meier V. D."/>
            <person name="Meier V D."/>
        </authorList>
    </citation>
    <scope>NUCLEOTIDE SEQUENCE</scope>
    <source>
        <strain evidence="2">HLG_WM_MAG_07</strain>
    </source>
</reference>
<evidence type="ECO:0000313" key="2">
    <source>
        <dbReference type="EMBL" id="CAA6807442.1"/>
    </source>
</evidence>
<dbReference type="AlphaFoldDB" id="A0A6S6SS30"/>
<sequence length="206" mass="23570">MWNTLEAAKLIVSFSTPVVVVALGYYFSHQLKQFDRNNEARRQKELEAKEGERNELERKYKLRVEFTIDAIFHGNQNGSNLVEVVATINNKSAIQHKFTAINLRALGIKKGESIDLWSPTILNKQIATKKINFPEKILKESLIPPQWNYIFVEPGVKQEITYPTSIPENISYILATVEFHYDANTPHTAEHMFKVKVASEAGDTHE</sequence>
<keyword evidence="1" id="KW-0472">Membrane</keyword>